<dbReference type="AlphaFoldDB" id="A0A9Q4C4F4"/>
<accession>A0A9Q4C4F4</accession>
<dbReference type="RefSeq" id="WP_266086776.1">
    <property type="nucleotide sequence ID" value="NZ_RKLV01000005.1"/>
</dbReference>
<proteinExistence type="predicted"/>
<name>A0A9Q4C4F4_9EURY</name>
<dbReference type="InterPro" id="IPR043953">
    <property type="entry name" value="DUF5784"/>
</dbReference>
<organism evidence="1 2">
    <name type="scientific">Halorutilus salinus</name>
    <dbReference type="NCBI Taxonomy" id="2487751"/>
    <lineage>
        <taxon>Archaea</taxon>
        <taxon>Methanobacteriati</taxon>
        <taxon>Methanobacteriota</taxon>
        <taxon>Stenosarchaea group</taxon>
        <taxon>Halobacteria</taxon>
        <taxon>Halorutilales</taxon>
        <taxon>Halorutilaceae</taxon>
        <taxon>Halorutilus</taxon>
    </lineage>
</organism>
<comment type="caution">
    <text evidence="1">The sequence shown here is derived from an EMBL/GenBank/DDBJ whole genome shotgun (WGS) entry which is preliminary data.</text>
</comment>
<evidence type="ECO:0000313" key="1">
    <source>
        <dbReference type="EMBL" id="MCX2818936.1"/>
    </source>
</evidence>
<dbReference type="Pfam" id="PF19096">
    <property type="entry name" value="DUF5784"/>
    <property type="match status" value="1"/>
</dbReference>
<sequence length="332" mass="36901">MASPLRFRVSHEGWGQGRFEREILRPLDDKFGASAESTDDPDGYEGRVLRMRNGDVALFAWRPNGSNAYWTGNTETPKALWRTEKRAFEEVGGELADWAQSRLMELLLSEASWLGRYESLARFFLPVLMSKDGSETAREFLRTGAGLPGVDADMALSFYDRIVASGVFEGYRYTMASKLGTSEGGDRVRMEATMAEFNAAAVLHDAGYSVEPEIEVETGHSLDFRASDEDGSFIVEVTRPTPTGRRNADTPERAVRETAGKKTEAGAQLRGNDAVLFVDCSSFDDGAWRRIVDEKPGAGHEPAVFYRTRPDTVEAFLKGETRLRLTDAVDWV</sequence>
<keyword evidence="2" id="KW-1185">Reference proteome</keyword>
<dbReference type="Proteomes" id="UP001149411">
    <property type="component" value="Unassembled WGS sequence"/>
</dbReference>
<gene>
    <name evidence="1" type="ORF">EGH25_06180</name>
</gene>
<dbReference type="EMBL" id="RKLV01000005">
    <property type="protein sequence ID" value="MCX2818936.1"/>
    <property type="molecule type" value="Genomic_DNA"/>
</dbReference>
<reference evidence="1" key="1">
    <citation type="submission" date="2022-09" db="EMBL/GenBank/DDBJ databases">
        <title>Haloadaptaus new haloarchaeum isolated from saline soil.</title>
        <authorList>
            <person name="Duran-Viseras A."/>
            <person name="Sanchez-Porro C."/>
            <person name="Ventosa A."/>
        </authorList>
    </citation>
    <scope>NUCLEOTIDE SEQUENCE</scope>
    <source>
        <strain evidence="1">F3-133</strain>
    </source>
</reference>
<evidence type="ECO:0000313" key="2">
    <source>
        <dbReference type="Proteomes" id="UP001149411"/>
    </source>
</evidence>
<protein>
    <submittedName>
        <fullName evidence="1">DUF5784 family protein</fullName>
    </submittedName>
</protein>